<keyword evidence="3" id="KW-1185">Reference proteome</keyword>
<accession>A0ABW3F6X5</accession>
<organism evidence="2 3">
    <name type="scientific">Methylophilus luteus</name>
    <dbReference type="NCBI Taxonomy" id="640108"/>
    <lineage>
        <taxon>Bacteria</taxon>
        <taxon>Pseudomonadati</taxon>
        <taxon>Pseudomonadota</taxon>
        <taxon>Betaproteobacteria</taxon>
        <taxon>Nitrosomonadales</taxon>
        <taxon>Methylophilaceae</taxon>
        <taxon>Methylophilus</taxon>
    </lineage>
</organism>
<evidence type="ECO:0008006" key="4">
    <source>
        <dbReference type="Google" id="ProtNLM"/>
    </source>
</evidence>
<evidence type="ECO:0000313" key="3">
    <source>
        <dbReference type="Proteomes" id="UP001597128"/>
    </source>
</evidence>
<protein>
    <recommendedName>
        <fullName evidence="4">PH domain-containing protein</fullName>
    </recommendedName>
</protein>
<name>A0ABW3F6X5_9PROT</name>
<feature type="transmembrane region" description="Helical" evidence="1">
    <location>
        <begin position="21"/>
        <end position="38"/>
    </location>
</feature>
<dbReference type="Proteomes" id="UP001597128">
    <property type="component" value="Unassembled WGS sequence"/>
</dbReference>
<comment type="caution">
    <text evidence="2">The sequence shown here is derived from an EMBL/GenBank/DDBJ whole genome shotgun (WGS) entry which is preliminary data.</text>
</comment>
<evidence type="ECO:0000313" key="2">
    <source>
        <dbReference type="EMBL" id="MFD0912665.1"/>
    </source>
</evidence>
<feature type="transmembrane region" description="Helical" evidence="1">
    <location>
        <begin position="44"/>
        <end position="62"/>
    </location>
</feature>
<sequence length="153" mass="17249">MKDSIGFRIPRRALIREYRSMAIVMPVGLLAPWLLGVVTLSSVIQTFFFVAFIFGCCFWYTLKYRWVYLSMEGVQGESPWGAKFFIPWTAKVALESRSAFGGIKCISIQAEDQKPALMLPVAISETPEFIEALKMVAPSEHPLLSATDHLKIK</sequence>
<gene>
    <name evidence="2" type="ORF">ACFQ1Z_03815</name>
</gene>
<keyword evidence="1" id="KW-1133">Transmembrane helix</keyword>
<dbReference type="EMBL" id="JBHTKB010000001">
    <property type="protein sequence ID" value="MFD0912665.1"/>
    <property type="molecule type" value="Genomic_DNA"/>
</dbReference>
<keyword evidence="1" id="KW-0472">Membrane</keyword>
<reference evidence="3" key="1">
    <citation type="journal article" date="2019" name="Int. J. Syst. Evol. Microbiol.">
        <title>The Global Catalogue of Microorganisms (GCM) 10K type strain sequencing project: providing services to taxonomists for standard genome sequencing and annotation.</title>
        <authorList>
            <consortium name="The Broad Institute Genomics Platform"/>
            <consortium name="The Broad Institute Genome Sequencing Center for Infectious Disease"/>
            <person name="Wu L."/>
            <person name="Ma J."/>
        </authorList>
    </citation>
    <scope>NUCLEOTIDE SEQUENCE [LARGE SCALE GENOMIC DNA]</scope>
    <source>
        <strain evidence="3">CCUG 58412</strain>
    </source>
</reference>
<dbReference type="RefSeq" id="WP_379055804.1">
    <property type="nucleotide sequence ID" value="NZ_JBHTKB010000001.1"/>
</dbReference>
<proteinExistence type="predicted"/>
<keyword evidence="1" id="KW-0812">Transmembrane</keyword>
<evidence type="ECO:0000256" key="1">
    <source>
        <dbReference type="SAM" id="Phobius"/>
    </source>
</evidence>